<keyword evidence="2" id="KW-1185">Reference proteome</keyword>
<accession>A0ACC1R434</accession>
<proteinExistence type="predicted"/>
<evidence type="ECO:0000313" key="1">
    <source>
        <dbReference type="EMBL" id="KAJ3496627.1"/>
    </source>
</evidence>
<sequence length="313" mass="34864">MRTSLLFLAALASGILASPAPPASREQNSTLQHWLYSSTVDDAALALLQRPDLQGVQALYSWKSLEVGEGVYDFSRLRADYERVRALGKQFWIQLQDRTFNPRNDPVPAAATCDGEDCAVNFRVSGWMAQQWNPAVRARHQALLRALAVEFDGLITGLNLPETAVDVLPGTKNYTNEAYFRGELETAGVAAAAFNKSHVVQYVNFWPDGWNNTNNRLVDSFEYYAAHGVGVGGPDLIPYKPGQVANSYTYIPMYHDRVPIAVVSVQEPDLAEINKDTGKPFTKEEFVRYAVDELRVSIIFWSVESPWLQGSSE</sequence>
<reference evidence="1" key="1">
    <citation type="submission" date="2022-07" db="EMBL/GenBank/DDBJ databases">
        <title>Genome Sequence of Lecanicillium saksenae.</title>
        <authorList>
            <person name="Buettner E."/>
        </authorList>
    </citation>
    <scope>NUCLEOTIDE SEQUENCE</scope>
    <source>
        <strain evidence="1">VT-O1</strain>
    </source>
</reference>
<gene>
    <name evidence="1" type="ORF">NLG97_g2524</name>
</gene>
<name>A0ACC1R434_9HYPO</name>
<protein>
    <submittedName>
        <fullName evidence="1">Uncharacterized protein</fullName>
    </submittedName>
</protein>
<comment type="caution">
    <text evidence="1">The sequence shown here is derived from an EMBL/GenBank/DDBJ whole genome shotgun (WGS) entry which is preliminary data.</text>
</comment>
<organism evidence="1 2">
    <name type="scientific">Lecanicillium saksenae</name>
    <dbReference type="NCBI Taxonomy" id="468837"/>
    <lineage>
        <taxon>Eukaryota</taxon>
        <taxon>Fungi</taxon>
        <taxon>Dikarya</taxon>
        <taxon>Ascomycota</taxon>
        <taxon>Pezizomycotina</taxon>
        <taxon>Sordariomycetes</taxon>
        <taxon>Hypocreomycetidae</taxon>
        <taxon>Hypocreales</taxon>
        <taxon>Cordycipitaceae</taxon>
        <taxon>Lecanicillium</taxon>
    </lineage>
</organism>
<dbReference type="Proteomes" id="UP001148737">
    <property type="component" value="Unassembled WGS sequence"/>
</dbReference>
<evidence type="ECO:0000313" key="2">
    <source>
        <dbReference type="Proteomes" id="UP001148737"/>
    </source>
</evidence>
<dbReference type="EMBL" id="JANAKD010000174">
    <property type="protein sequence ID" value="KAJ3496627.1"/>
    <property type="molecule type" value="Genomic_DNA"/>
</dbReference>